<dbReference type="GO" id="GO:0005576">
    <property type="term" value="C:extracellular region"/>
    <property type="evidence" value="ECO:0007669"/>
    <property type="project" value="UniProtKB-SubCell"/>
</dbReference>
<proteinExistence type="inferred from homology"/>
<dbReference type="EMBL" id="JAINUF010000001">
    <property type="protein sequence ID" value="KAJ8380062.1"/>
    <property type="molecule type" value="Genomic_DNA"/>
</dbReference>
<keyword evidence="5" id="KW-0732">Signal</keyword>
<evidence type="ECO:0008006" key="8">
    <source>
        <dbReference type="Google" id="ProtNLM"/>
    </source>
</evidence>
<dbReference type="Proteomes" id="UP001152622">
    <property type="component" value="Chromosome 1"/>
</dbReference>
<dbReference type="OrthoDB" id="6076852at2759"/>
<protein>
    <recommendedName>
        <fullName evidence="8">Beta-microseminoprotein</fullName>
    </recommendedName>
</protein>
<reference evidence="6" key="1">
    <citation type="journal article" date="2023" name="Science">
        <title>Genome structures resolve the early diversification of teleost fishes.</title>
        <authorList>
            <person name="Parey E."/>
            <person name="Louis A."/>
            <person name="Montfort J."/>
            <person name="Bouchez O."/>
            <person name="Roques C."/>
            <person name="Iampietro C."/>
            <person name="Lluch J."/>
            <person name="Castinel A."/>
            <person name="Donnadieu C."/>
            <person name="Desvignes T."/>
            <person name="Floi Bucao C."/>
            <person name="Jouanno E."/>
            <person name="Wen M."/>
            <person name="Mejri S."/>
            <person name="Dirks R."/>
            <person name="Jansen H."/>
            <person name="Henkel C."/>
            <person name="Chen W.J."/>
            <person name="Zahm M."/>
            <person name="Cabau C."/>
            <person name="Klopp C."/>
            <person name="Thompson A.W."/>
            <person name="Robinson-Rechavi M."/>
            <person name="Braasch I."/>
            <person name="Lecointre G."/>
            <person name="Bobe J."/>
            <person name="Postlethwait J.H."/>
            <person name="Berthelot C."/>
            <person name="Roest Crollius H."/>
            <person name="Guiguen Y."/>
        </authorList>
    </citation>
    <scope>NUCLEOTIDE SEQUENCE</scope>
    <source>
        <strain evidence="6">WJC10195</strain>
    </source>
</reference>
<evidence type="ECO:0000256" key="2">
    <source>
        <dbReference type="ARBA" id="ARBA00010352"/>
    </source>
</evidence>
<feature type="signal peptide" evidence="5">
    <location>
        <begin position="1"/>
        <end position="19"/>
    </location>
</feature>
<keyword evidence="3" id="KW-0964">Secreted</keyword>
<evidence type="ECO:0000256" key="1">
    <source>
        <dbReference type="ARBA" id="ARBA00004613"/>
    </source>
</evidence>
<organism evidence="6 7">
    <name type="scientific">Synaphobranchus kaupii</name>
    <name type="common">Kaup's arrowtooth eel</name>
    <dbReference type="NCBI Taxonomy" id="118154"/>
    <lineage>
        <taxon>Eukaryota</taxon>
        <taxon>Metazoa</taxon>
        <taxon>Chordata</taxon>
        <taxon>Craniata</taxon>
        <taxon>Vertebrata</taxon>
        <taxon>Euteleostomi</taxon>
        <taxon>Actinopterygii</taxon>
        <taxon>Neopterygii</taxon>
        <taxon>Teleostei</taxon>
        <taxon>Anguilliformes</taxon>
        <taxon>Synaphobranchidae</taxon>
        <taxon>Synaphobranchus</taxon>
    </lineage>
</organism>
<comment type="subcellular location">
    <subcellularLocation>
        <location evidence="1">Secreted</location>
    </subcellularLocation>
</comment>
<dbReference type="InterPro" id="IPR008735">
    <property type="entry name" value="PSP94"/>
</dbReference>
<evidence type="ECO:0000313" key="7">
    <source>
        <dbReference type="Proteomes" id="UP001152622"/>
    </source>
</evidence>
<evidence type="ECO:0000313" key="6">
    <source>
        <dbReference type="EMBL" id="KAJ8380062.1"/>
    </source>
</evidence>
<evidence type="ECO:0000256" key="4">
    <source>
        <dbReference type="ARBA" id="ARBA00023157"/>
    </source>
</evidence>
<dbReference type="PANTHER" id="PTHR10500">
    <property type="entry name" value="BETA-MICROSEMINOPROTEIN"/>
    <property type="match status" value="1"/>
</dbReference>
<keyword evidence="7" id="KW-1185">Reference proteome</keyword>
<comment type="similarity">
    <text evidence="2">Belongs to the beta-microseminoprotein family.</text>
</comment>
<comment type="caution">
    <text evidence="6">The sequence shown here is derived from an EMBL/GenBank/DDBJ whole genome shotgun (WGS) entry which is preliminary data.</text>
</comment>
<dbReference type="Gene3D" id="2.60.40.1900">
    <property type="entry name" value="Beta-microseminoprotein (PSP94) domain"/>
    <property type="match status" value="1"/>
</dbReference>
<dbReference type="AlphaFoldDB" id="A0A9Q1G9P1"/>
<gene>
    <name evidence="6" type="ORF">SKAU_G00008400</name>
</gene>
<name>A0A9Q1G9P1_SYNKA</name>
<evidence type="ECO:0000256" key="5">
    <source>
        <dbReference type="SAM" id="SignalP"/>
    </source>
</evidence>
<dbReference type="Pfam" id="PF05825">
    <property type="entry name" value="PSP94"/>
    <property type="match status" value="1"/>
</dbReference>
<dbReference type="PANTHER" id="PTHR10500:SF7">
    <property type="entry name" value="BETA-MICROSEMINOPROTEIN"/>
    <property type="match status" value="1"/>
</dbReference>
<sequence>MKCLALALLLCAQLHVLLGDGGCYKLDVPPDATECQDPVDLTMHAIGDFWRNSACQDCTCKDCCNGFITPVSFPDDCKVEFIKEECNFKVFKKNDPTESCPVFKAIWK</sequence>
<evidence type="ECO:0000256" key="3">
    <source>
        <dbReference type="ARBA" id="ARBA00022525"/>
    </source>
</evidence>
<feature type="chain" id="PRO_5040214040" description="Beta-microseminoprotein" evidence="5">
    <location>
        <begin position="20"/>
        <end position="108"/>
    </location>
</feature>
<accession>A0A9Q1G9P1</accession>
<keyword evidence="4" id="KW-1015">Disulfide bond</keyword>